<evidence type="ECO:0000256" key="1">
    <source>
        <dbReference type="SAM" id="MobiDB-lite"/>
    </source>
</evidence>
<reference evidence="2" key="1">
    <citation type="journal article" date="2020" name="Stud. Mycol.">
        <title>101 Dothideomycetes genomes: a test case for predicting lifestyles and emergence of pathogens.</title>
        <authorList>
            <person name="Haridas S."/>
            <person name="Albert R."/>
            <person name="Binder M."/>
            <person name="Bloem J."/>
            <person name="Labutti K."/>
            <person name="Salamov A."/>
            <person name="Andreopoulos B."/>
            <person name="Baker S."/>
            <person name="Barry K."/>
            <person name="Bills G."/>
            <person name="Bluhm B."/>
            <person name="Cannon C."/>
            <person name="Castanera R."/>
            <person name="Culley D."/>
            <person name="Daum C."/>
            <person name="Ezra D."/>
            <person name="Gonzalez J."/>
            <person name="Henrissat B."/>
            <person name="Kuo A."/>
            <person name="Liang C."/>
            <person name="Lipzen A."/>
            <person name="Lutzoni F."/>
            <person name="Magnuson J."/>
            <person name="Mondo S."/>
            <person name="Nolan M."/>
            <person name="Ohm R."/>
            <person name="Pangilinan J."/>
            <person name="Park H.-J."/>
            <person name="Ramirez L."/>
            <person name="Alfaro M."/>
            <person name="Sun H."/>
            <person name="Tritt A."/>
            <person name="Yoshinaga Y."/>
            <person name="Zwiers L.-H."/>
            <person name="Turgeon B."/>
            <person name="Goodwin S."/>
            <person name="Spatafora J."/>
            <person name="Crous P."/>
            <person name="Grigoriev I."/>
        </authorList>
    </citation>
    <scope>NUCLEOTIDE SEQUENCE</scope>
    <source>
        <strain evidence="2">CBS 269.34</strain>
    </source>
</reference>
<feature type="compositionally biased region" description="Polar residues" evidence="1">
    <location>
        <begin position="46"/>
        <end position="63"/>
    </location>
</feature>
<dbReference type="Proteomes" id="UP000799750">
    <property type="component" value="Unassembled WGS sequence"/>
</dbReference>
<gene>
    <name evidence="2" type="ORF">BU16DRAFT_532939</name>
</gene>
<evidence type="ECO:0000313" key="2">
    <source>
        <dbReference type="EMBL" id="KAF2502596.1"/>
    </source>
</evidence>
<sequence>MAATKATSVVCGDVLRLPSVLPPFRALSTHRLQSPALAVRDRRRLQASSANTPTSRCLSSSTPPRIGHRSGALAPVADFTFTSRRPLAPDPCPRLLRCRRCILQGIEPHAASVTTPTPPAAPPSLPRMAVLLRPHP</sequence>
<dbReference type="AlphaFoldDB" id="A0A6A6RDV3"/>
<protein>
    <submittedName>
        <fullName evidence="2">Uncharacterized protein</fullName>
    </submittedName>
</protein>
<name>A0A6A6RDV3_9PEZI</name>
<organism evidence="2 3">
    <name type="scientific">Lophium mytilinum</name>
    <dbReference type="NCBI Taxonomy" id="390894"/>
    <lineage>
        <taxon>Eukaryota</taxon>
        <taxon>Fungi</taxon>
        <taxon>Dikarya</taxon>
        <taxon>Ascomycota</taxon>
        <taxon>Pezizomycotina</taxon>
        <taxon>Dothideomycetes</taxon>
        <taxon>Pleosporomycetidae</taxon>
        <taxon>Mytilinidiales</taxon>
        <taxon>Mytilinidiaceae</taxon>
        <taxon>Lophium</taxon>
    </lineage>
</organism>
<feature type="region of interest" description="Disordered" evidence="1">
    <location>
        <begin position="39"/>
        <end position="69"/>
    </location>
</feature>
<keyword evidence="3" id="KW-1185">Reference proteome</keyword>
<evidence type="ECO:0000313" key="3">
    <source>
        <dbReference type="Proteomes" id="UP000799750"/>
    </source>
</evidence>
<accession>A0A6A6RDV3</accession>
<proteinExistence type="predicted"/>
<dbReference type="EMBL" id="MU004181">
    <property type="protein sequence ID" value="KAF2502596.1"/>
    <property type="molecule type" value="Genomic_DNA"/>
</dbReference>